<keyword evidence="2" id="KW-1185">Reference proteome</keyword>
<organism evidence="1 2">
    <name type="scientific">Candidatus Magnetaquiglobus chichijimensis</name>
    <dbReference type="NCBI Taxonomy" id="3141448"/>
    <lineage>
        <taxon>Bacteria</taxon>
        <taxon>Pseudomonadati</taxon>
        <taxon>Pseudomonadota</taxon>
        <taxon>Magnetococcia</taxon>
        <taxon>Magnetococcales</taxon>
        <taxon>Candidatus Magnetaquicoccaceae</taxon>
        <taxon>Candidatus Magnetaquiglobus</taxon>
    </lineage>
</organism>
<evidence type="ECO:0000313" key="2">
    <source>
        <dbReference type="Proteomes" id="UP001628193"/>
    </source>
</evidence>
<sequence>MNTLWIERFREPSTWRGVVMLLTAFGVSISPDTVNDVVAVGTGVSGLIGVLTGDTRP</sequence>
<protein>
    <recommendedName>
        <fullName evidence="3">Holin</fullName>
    </recommendedName>
</protein>
<dbReference type="RefSeq" id="WP_420904797.1">
    <property type="nucleotide sequence ID" value="NZ_BAAFGK010000004.1"/>
</dbReference>
<name>A0ABQ0C875_9PROT</name>
<comment type="caution">
    <text evidence="1">The sequence shown here is derived from an EMBL/GenBank/DDBJ whole genome shotgun (WGS) entry which is preliminary data.</text>
</comment>
<evidence type="ECO:0000313" key="1">
    <source>
        <dbReference type="EMBL" id="GAB0057090.1"/>
    </source>
</evidence>
<evidence type="ECO:0008006" key="3">
    <source>
        <dbReference type="Google" id="ProtNLM"/>
    </source>
</evidence>
<dbReference type="EMBL" id="BAAFGK010000004">
    <property type="protein sequence ID" value="GAB0057090.1"/>
    <property type="molecule type" value="Genomic_DNA"/>
</dbReference>
<gene>
    <name evidence="1" type="ORF">SIID45300_01411</name>
</gene>
<accession>A0ABQ0C875</accession>
<dbReference type="Proteomes" id="UP001628193">
    <property type="component" value="Unassembled WGS sequence"/>
</dbReference>
<reference evidence="1 2" key="1">
    <citation type="submission" date="2024-09" db="EMBL/GenBank/DDBJ databases">
        <title>Draft genome sequence of Candidatus Magnetaquicoccaceae bacterium FCR-1.</title>
        <authorList>
            <person name="Shimoshige H."/>
            <person name="Shimamura S."/>
            <person name="Taoka A."/>
            <person name="Kobayashi H."/>
            <person name="Maekawa T."/>
        </authorList>
    </citation>
    <scope>NUCLEOTIDE SEQUENCE [LARGE SCALE GENOMIC DNA]</scope>
    <source>
        <strain evidence="1 2">FCR-1</strain>
    </source>
</reference>
<proteinExistence type="predicted"/>